<evidence type="ECO:0000256" key="2">
    <source>
        <dbReference type="HAMAP-Rule" id="MF_01477"/>
    </source>
</evidence>
<dbReference type="SUPFAM" id="SSF81301">
    <property type="entry name" value="Nucleotidyltransferase"/>
    <property type="match status" value="1"/>
</dbReference>
<dbReference type="PANTHER" id="PTHR21043:SF0">
    <property type="entry name" value="MITOCHONDRIAL ASSEMBLY OF RIBOSOMAL LARGE SUBUNIT PROTEIN 1"/>
    <property type="match status" value="1"/>
</dbReference>
<dbReference type="Pfam" id="PF02410">
    <property type="entry name" value="RsfS"/>
    <property type="match status" value="1"/>
</dbReference>
<dbReference type="PANTHER" id="PTHR21043">
    <property type="entry name" value="IOJAP SUPERFAMILY ORTHOLOG"/>
    <property type="match status" value="1"/>
</dbReference>
<keyword evidence="2" id="KW-0810">Translation regulation</keyword>
<dbReference type="HAMAP" id="MF_01477">
    <property type="entry name" value="Iojap_RsfS"/>
    <property type="match status" value="1"/>
</dbReference>
<name>A0ABV6BA26_9GAMM</name>
<proteinExistence type="inferred from homology"/>
<keyword evidence="2" id="KW-0678">Repressor</keyword>
<keyword evidence="4" id="KW-1185">Reference proteome</keyword>
<accession>A0ABV6BA26</accession>
<comment type="subcellular location">
    <subcellularLocation>
        <location evidence="2">Cytoplasm</location>
    </subcellularLocation>
</comment>
<gene>
    <name evidence="2 3" type="primary">rsfS</name>
    <name evidence="3" type="ORF">ACFFJP_05410</name>
</gene>
<dbReference type="InterPro" id="IPR043519">
    <property type="entry name" value="NT_sf"/>
</dbReference>
<organism evidence="3 4">
    <name type="scientific">Rheinheimera tilapiae</name>
    <dbReference type="NCBI Taxonomy" id="875043"/>
    <lineage>
        <taxon>Bacteria</taxon>
        <taxon>Pseudomonadati</taxon>
        <taxon>Pseudomonadota</taxon>
        <taxon>Gammaproteobacteria</taxon>
        <taxon>Chromatiales</taxon>
        <taxon>Chromatiaceae</taxon>
        <taxon>Rheinheimera</taxon>
    </lineage>
</organism>
<evidence type="ECO:0000313" key="4">
    <source>
        <dbReference type="Proteomes" id="UP001589813"/>
    </source>
</evidence>
<comment type="caution">
    <text evidence="3">The sequence shown here is derived from an EMBL/GenBank/DDBJ whole genome shotgun (WGS) entry which is preliminary data.</text>
</comment>
<comment type="similarity">
    <text evidence="1 2">Belongs to the Iojap/RsfS family.</text>
</comment>
<sequence>MHSHQLVAFVVDKLDDMKGRDIIQLDVKGKSSETEYMVICSGTSNRHTRSVAGYLVNEARKAGLHIIGTEGDRGGEWVLIDLGDVVVHVMQEESRQFYQLEKLWAA</sequence>
<dbReference type="RefSeq" id="WP_208930651.1">
    <property type="nucleotide sequence ID" value="NZ_JBHLXP010000001.1"/>
</dbReference>
<dbReference type="Gene3D" id="3.30.460.10">
    <property type="entry name" value="Beta Polymerase, domain 2"/>
    <property type="match status" value="1"/>
</dbReference>
<dbReference type="InterPro" id="IPR004394">
    <property type="entry name" value="Iojap/RsfS/C7orf30"/>
</dbReference>
<dbReference type="EMBL" id="JBHLXP010000001">
    <property type="protein sequence ID" value="MFC0047717.1"/>
    <property type="molecule type" value="Genomic_DNA"/>
</dbReference>
<evidence type="ECO:0000313" key="3">
    <source>
        <dbReference type="EMBL" id="MFC0047717.1"/>
    </source>
</evidence>
<dbReference type="Proteomes" id="UP001589813">
    <property type="component" value="Unassembled WGS sequence"/>
</dbReference>
<comment type="subunit">
    <text evidence="2">Interacts with ribosomal protein uL14 (rplN).</text>
</comment>
<keyword evidence="2" id="KW-0963">Cytoplasm</keyword>
<comment type="function">
    <text evidence="2">Functions as a ribosomal silencing factor. Interacts with ribosomal protein uL14 (rplN), blocking formation of intersubunit bridge B8. Prevents association of the 30S and 50S ribosomal subunits and the formation of functional ribosomes, thus repressing translation.</text>
</comment>
<dbReference type="NCBIfam" id="TIGR00090">
    <property type="entry name" value="rsfS_iojap_ybeB"/>
    <property type="match status" value="1"/>
</dbReference>
<evidence type="ECO:0000256" key="1">
    <source>
        <dbReference type="ARBA" id="ARBA00010574"/>
    </source>
</evidence>
<reference evidence="3 4" key="1">
    <citation type="submission" date="2024-09" db="EMBL/GenBank/DDBJ databases">
        <authorList>
            <person name="Sun Q."/>
            <person name="Mori K."/>
        </authorList>
    </citation>
    <scope>NUCLEOTIDE SEQUENCE [LARGE SCALE GENOMIC DNA]</scope>
    <source>
        <strain evidence="3 4">KCTC 23315</strain>
    </source>
</reference>
<protein>
    <recommendedName>
        <fullName evidence="2">Ribosomal silencing factor RsfS</fullName>
    </recommendedName>
</protein>